<evidence type="ECO:0000313" key="3">
    <source>
        <dbReference type="EMBL" id="RIP34841.1"/>
    </source>
</evidence>
<dbReference type="AlphaFoldDB" id="A0A3A0VPY2"/>
<dbReference type="GO" id="GO:0016705">
    <property type="term" value="F:oxidoreductase activity, acting on paired donors, with incorporation or reduction of molecular oxygen"/>
    <property type="evidence" value="ECO:0007669"/>
    <property type="project" value="InterPro"/>
</dbReference>
<dbReference type="InterPro" id="IPR036661">
    <property type="entry name" value="Luciferase-like_sf"/>
</dbReference>
<dbReference type="InterPro" id="IPR011251">
    <property type="entry name" value="Luciferase-like_dom"/>
</dbReference>
<comment type="similarity">
    <text evidence="1">To bacterial alkanal monooxygenase alpha and beta chains.</text>
</comment>
<evidence type="ECO:0000256" key="1">
    <source>
        <dbReference type="ARBA" id="ARBA00007789"/>
    </source>
</evidence>
<dbReference type="PANTHER" id="PTHR30137">
    <property type="entry name" value="LUCIFERASE-LIKE MONOOXYGENASE"/>
    <property type="match status" value="1"/>
</dbReference>
<dbReference type="SUPFAM" id="SSF51679">
    <property type="entry name" value="Bacterial luciferase-like"/>
    <property type="match status" value="1"/>
</dbReference>
<comment type="caution">
    <text evidence="3">The sequence shown here is derived from an EMBL/GenBank/DDBJ whole genome shotgun (WGS) entry which is preliminary data.</text>
</comment>
<dbReference type="RefSeq" id="WP_119485083.1">
    <property type="nucleotide sequence ID" value="NZ_QYJN01000003.1"/>
</dbReference>
<proteinExistence type="predicted"/>
<dbReference type="NCBIfam" id="TIGR03558">
    <property type="entry name" value="oxido_grp_1"/>
    <property type="match status" value="1"/>
</dbReference>
<dbReference type="Proteomes" id="UP000265541">
    <property type="component" value="Unassembled WGS sequence"/>
</dbReference>
<dbReference type="EMBL" id="QYJN01000003">
    <property type="protein sequence ID" value="RIP34841.1"/>
    <property type="molecule type" value="Genomic_DNA"/>
</dbReference>
<dbReference type="InterPro" id="IPR019949">
    <property type="entry name" value="CmoO-like"/>
</dbReference>
<dbReference type="FunFam" id="3.20.20.30:FF:000002">
    <property type="entry name" value="LLM class flavin-dependent oxidoreductase"/>
    <property type="match status" value="1"/>
</dbReference>
<dbReference type="GO" id="GO:0005829">
    <property type="term" value="C:cytosol"/>
    <property type="evidence" value="ECO:0007669"/>
    <property type="project" value="TreeGrafter"/>
</dbReference>
<protein>
    <submittedName>
        <fullName evidence="3">LLM class flavin-dependent oxidoreductase</fullName>
    </submittedName>
</protein>
<organism evidence="3 4">
    <name type="scientific">Staphylococcus gallinarum</name>
    <dbReference type="NCBI Taxonomy" id="1293"/>
    <lineage>
        <taxon>Bacteria</taxon>
        <taxon>Bacillati</taxon>
        <taxon>Bacillota</taxon>
        <taxon>Bacilli</taxon>
        <taxon>Bacillales</taxon>
        <taxon>Staphylococcaceae</taxon>
        <taxon>Staphylococcus</taxon>
    </lineage>
</organism>
<dbReference type="Pfam" id="PF00296">
    <property type="entry name" value="Bac_luciferase"/>
    <property type="match status" value="1"/>
</dbReference>
<reference evidence="3 4" key="1">
    <citation type="journal article" date="2016" name="Front. Microbiol.">
        <title>Comprehensive Phylogenetic Analysis of Bovine Non-aureus Staphylococci Species Based on Whole-Genome Sequencing.</title>
        <authorList>
            <person name="Naushad S."/>
            <person name="Barkema H.W."/>
            <person name="Luby C."/>
            <person name="Condas L.A."/>
            <person name="Nobrega D.B."/>
            <person name="Carson D.A."/>
            <person name="De Buck J."/>
        </authorList>
    </citation>
    <scope>NUCLEOTIDE SEQUENCE [LARGE SCALE GENOMIC DNA]</scope>
    <source>
        <strain evidence="3 4">SNUC 4781</strain>
    </source>
</reference>
<dbReference type="InterPro" id="IPR050766">
    <property type="entry name" value="Bact_Lucif_Oxidored"/>
</dbReference>
<name>A0A3A0VPY2_STAGA</name>
<evidence type="ECO:0000313" key="4">
    <source>
        <dbReference type="Proteomes" id="UP000265541"/>
    </source>
</evidence>
<gene>
    <name evidence="3" type="ORF">BUZ14_06605</name>
</gene>
<sequence length="336" mass="36831">MDVSILDQTQLIEGESSESEFNKTVALAQYLDELGYTRYWLSEHHSTDALAGSAPEVLASYLLAKTTNIRVGTGGVMLPHYSAYKVAEMFNVMSALAPGRVDLGVGRAPGGYHLSNIALQSGVIAKRNVDQFPQKLNEIAHYFKNLVPEGSVVKGLQTTPKVSQPAVLWLLGSSIDSAKLAAEQGLPYVFAHFINYEPGAMAEAIELYRRHFKPSATLSNPKVIIAIKTILADTDEQAQMIAKSALHANFYLHRGVLSRLVAPNKALSEIQTDKEWAEIEAIKETYLIGSKLTVAQQLKALQSELAIDEVMTLSPIYDFEARKNSLKLLKAVTDTL</sequence>
<dbReference type="PANTHER" id="PTHR30137:SF20">
    <property type="entry name" value="N-ACETYL-S-ALKYLCYSTEINE MONOOXYGENASE"/>
    <property type="match status" value="1"/>
</dbReference>
<evidence type="ECO:0000259" key="2">
    <source>
        <dbReference type="Pfam" id="PF00296"/>
    </source>
</evidence>
<dbReference type="Gene3D" id="3.20.20.30">
    <property type="entry name" value="Luciferase-like domain"/>
    <property type="match status" value="1"/>
</dbReference>
<dbReference type="OrthoDB" id="9780518at2"/>
<feature type="domain" description="Luciferase-like" evidence="2">
    <location>
        <begin position="1"/>
        <end position="303"/>
    </location>
</feature>
<dbReference type="CDD" id="cd00347">
    <property type="entry name" value="Flavin_utilizing_monoxygenases"/>
    <property type="match status" value="1"/>
</dbReference>
<accession>A0A3A0VPY2</accession>